<dbReference type="Proteomes" id="UP000034181">
    <property type="component" value="Unassembled WGS sequence"/>
</dbReference>
<sequence>MSNIPFTLFVRNKKGVLINSQAKSITSYNRLGRFDILSTHSQYISVIEGSLLVTYEDNKTDEIPLSQGILKVLENRVSVYLTDK</sequence>
<dbReference type="Pfam" id="PF02823">
    <property type="entry name" value="ATP-synt_DE_N"/>
    <property type="match status" value="1"/>
</dbReference>
<dbReference type="SUPFAM" id="SSF51344">
    <property type="entry name" value="Epsilon subunit of F1F0-ATP synthase N-terminal domain"/>
    <property type="match status" value="1"/>
</dbReference>
<organism evidence="3 4">
    <name type="scientific">Candidatus Woesebacteria bacterium GW2011_GWB1_38_5b</name>
    <dbReference type="NCBI Taxonomy" id="1618569"/>
    <lineage>
        <taxon>Bacteria</taxon>
        <taxon>Candidatus Woeseibacteriota</taxon>
    </lineage>
</organism>
<keyword evidence="1" id="KW-0139">CF(1)</keyword>
<dbReference type="GO" id="GO:0045259">
    <property type="term" value="C:proton-transporting ATP synthase complex"/>
    <property type="evidence" value="ECO:0007669"/>
    <property type="project" value="UniProtKB-KW"/>
</dbReference>
<keyword evidence="1" id="KW-0066">ATP synthesis</keyword>
<comment type="caution">
    <text evidence="3">The sequence shown here is derived from an EMBL/GenBank/DDBJ whole genome shotgun (WGS) entry which is preliminary data.</text>
</comment>
<gene>
    <name evidence="3" type="ORF">US96_C0023G0002</name>
</gene>
<name>A0A0G0K564_9BACT</name>
<dbReference type="InterPro" id="IPR020546">
    <property type="entry name" value="ATP_synth_F1_dsu/esu_N"/>
</dbReference>
<protein>
    <recommendedName>
        <fullName evidence="2">ATP synthase F1 complex delta/epsilon subunit N-terminal domain-containing protein</fullName>
    </recommendedName>
</protein>
<dbReference type="EMBL" id="LBUZ01000023">
    <property type="protein sequence ID" value="KKQ74858.1"/>
    <property type="molecule type" value="Genomic_DNA"/>
</dbReference>
<evidence type="ECO:0000313" key="4">
    <source>
        <dbReference type="Proteomes" id="UP000034181"/>
    </source>
</evidence>
<evidence type="ECO:0000256" key="1">
    <source>
        <dbReference type="ARBA" id="ARBA00023196"/>
    </source>
</evidence>
<reference evidence="3 4" key="1">
    <citation type="journal article" date="2015" name="Nature">
        <title>rRNA introns, odd ribosomes, and small enigmatic genomes across a large radiation of phyla.</title>
        <authorList>
            <person name="Brown C.T."/>
            <person name="Hug L.A."/>
            <person name="Thomas B.C."/>
            <person name="Sharon I."/>
            <person name="Castelle C.J."/>
            <person name="Singh A."/>
            <person name="Wilkins M.J."/>
            <person name="Williams K.H."/>
            <person name="Banfield J.F."/>
        </authorList>
    </citation>
    <scope>NUCLEOTIDE SEQUENCE [LARGE SCALE GENOMIC DNA]</scope>
</reference>
<evidence type="ECO:0000259" key="2">
    <source>
        <dbReference type="Pfam" id="PF02823"/>
    </source>
</evidence>
<dbReference type="GO" id="GO:0015986">
    <property type="term" value="P:proton motive force-driven ATP synthesis"/>
    <property type="evidence" value="ECO:0007669"/>
    <property type="project" value="InterPro"/>
</dbReference>
<accession>A0A0G0K564</accession>
<dbReference type="AlphaFoldDB" id="A0A0G0K564"/>
<dbReference type="InterPro" id="IPR036771">
    <property type="entry name" value="ATPsynth_dsu/esu_N"/>
</dbReference>
<evidence type="ECO:0000313" key="3">
    <source>
        <dbReference type="EMBL" id="KKQ74858.1"/>
    </source>
</evidence>
<feature type="domain" description="ATP synthase F1 complex delta/epsilon subunit N-terminal" evidence="2">
    <location>
        <begin position="10"/>
        <end position="79"/>
    </location>
</feature>
<proteinExistence type="predicted"/>
<dbReference type="Gene3D" id="2.60.15.10">
    <property type="entry name" value="F0F1 ATP synthase delta/epsilon subunit, N-terminal"/>
    <property type="match status" value="1"/>
</dbReference>